<keyword evidence="4 7" id="KW-0812">Transmembrane</keyword>
<gene>
    <name evidence="8" type="ORF">PV09_01544</name>
</gene>
<dbReference type="FunCoup" id="A0A0D1Z3Q3">
    <property type="interactions" value="154"/>
</dbReference>
<dbReference type="InterPro" id="IPR013657">
    <property type="entry name" value="SCL35B1-4/HUT1"/>
</dbReference>
<reference evidence="8 9" key="1">
    <citation type="submission" date="2015-01" db="EMBL/GenBank/DDBJ databases">
        <title>The Genome Sequence of Ochroconis gallopava CBS43764.</title>
        <authorList>
            <consortium name="The Broad Institute Genomics Platform"/>
            <person name="Cuomo C."/>
            <person name="de Hoog S."/>
            <person name="Gorbushina A."/>
            <person name="Stielow B."/>
            <person name="Teixiera M."/>
            <person name="Abouelleil A."/>
            <person name="Chapman S.B."/>
            <person name="Priest M."/>
            <person name="Young S.K."/>
            <person name="Wortman J."/>
            <person name="Nusbaum C."/>
            <person name="Birren B."/>
        </authorList>
    </citation>
    <scope>NUCLEOTIDE SEQUENCE [LARGE SCALE GENOMIC DNA]</scope>
    <source>
        <strain evidence="8 9">CBS 43764</strain>
    </source>
</reference>
<organism evidence="8 9">
    <name type="scientific">Verruconis gallopava</name>
    <dbReference type="NCBI Taxonomy" id="253628"/>
    <lineage>
        <taxon>Eukaryota</taxon>
        <taxon>Fungi</taxon>
        <taxon>Dikarya</taxon>
        <taxon>Ascomycota</taxon>
        <taxon>Pezizomycotina</taxon>
        <taxon>Dothideomycetes</taxon>
        <taxon>Pleosporomycetidae</taxon>
        <taxon>Venturiales</taxon>
        <taxon>Sympoventuriaceae</taxon>
        <taxon>Verruconis</taxon>
    </lineage>
</organism>
<dbReference type="STRING" id="253628.A0A0D1Z3Q3"/>
<dbReference type="GeneID" id="27309517"/>
<comment type="subcellular location">
    <subcellularLocation>
        <location evidence="1">Endomembrane system</location>
        <topology evidence="1">Multi-pass membrane protein</topology>
    </subcellularLocation>
</comment>
<evidence type="ECO:0000313" key="9">
    <source>
        <dbReference type="Proteomes" id="UP000053259"/>
    </source>
</evidence>
<evidence type="ECO:0000256" key="6">
    <source>
        <dbReference type="ARBA" id="ARBA00023136"/>
    </source>
</evidence>
<dbReference type="Proteomes" id="UP000053259">
    <property type="component" value="Unassembled WGS sequence"/>
</dbReference>
<feature type="transmembrane region" description="Helical" evidence="7">
    <location>
        <begin position="158"/>
        <end position="181"/>
    </location>
</feature>
<evidence type="ECO:0000256" key="4">
    <source>
        <dbReference type="ARBA" id="ARBA00022692"/>
    </source>
</evidence>
<evidence type="ECO:0000256" key="1">
    <source>
        <dbReference type="ARBA" id="ARBA00004127"/>
    </source>
</evidence>
<feature type="transmembrane region" description="Helical" evidence="7">
    <location>
        <begin position="74"/>
        <end position="104"/>
    </location>
</feature>
<evidence type="ECO:0000313" key="8">
    <source>
        <dbReference type="EMBL" id="KIW07592.1"/>
    </source>
</evidence>
<dbReference type="OrthoDB" id="999962at2759"/>
<proteinExistence type="predicted"/>
<dbReference type="VEuPathDB" id="FungiDB:PV09_01544"/>
<keyword evidence="6 7" id="KW-0472">Membrane</keyword>
<protein>
    <recommendedName>
        <fullName evidence="10">UAA transporter</fullName>
    </recommendedName>
</protein>
<evidence type="ECO:0000256" key="3">
    <source>
        <dbReference type="ARBA" id="ARBA00022597"/>
    </source>
</evidence>
<dbReference type="AlphaFoldDB" id="A0A0D1Z3Q3"/>
<keyword evidence="9" id="KW-1185">Reference proteome</keyword>
<dbReference type="PANTHER" id="PTHR10778:SF4">
    <property type="entry name" value="NUCLEOTIDE SUGAR TRANSPORTER SLC35B4"/>
    <property type="match status" value="1"/>
</dbReference>
<sequence length="357" mass="39182">MLDALVPVGITALIFGGCCSNVYALEAVLKHEPDSGLLITLMQFILVTLFTYNSQRSLNLPSFLKPTKIPLRKLFSSAAMFFTVNMLNNWAFAFNIGVPVHIILRSFGSVTTMAAGWLRGKRYSQLQIVSVVLLTLGVMISAWADVESKGKPLKTEGVDTGIWFGLGLLILLVAQLLSSYMGVYVQDVYAEHGKHWDENLFYSHFISLPLFLPLSATLRSQFVRLQNSPPMLVPPVFASSVPLVLQSWLAKVPRSIFMLAVNSITQLLCITGVNLLGAKSSAVTVTIVLNVRKLVSFMLSVWLFGNPMSAKMITGAALVFGSGALYGWETTVGIKRRQKVQTIYQQNGNANGDKKKS</sequence>
<dbReference type="Pfam" id="PF08449">
    <property type="entry name" value="UAA"/>
    <property type="match status" value="1"/>
</dbReference>
<dbReference type="PANTHER" id="PTHR10778">
    <property type="entry name" value="SOLUTE CARRIER FAMILY 35 MEMBER B"/>
    <property type="match status" value="1"/>
</dbReference>
<keyword evidence="2" id="KW-0813">Transport</keyword>
<keyword evidence="5 7" id="KW-1133">Transmembrane helix</keyword>
<dbReference type="GO" id="GO:0000139">
    <property type="term" value="C:Golgi membrane"/>
    <property type="evidence" value="ECO:0007669"/>
    <property type="project" value="TreeGrafter"/>
</dbReference>
<dbReference type="GO" id="GO:0005464">
    <property type="term" value="F:UDP-xylose transmembrane transporter activity"/>
    <property type="evidence" value="ECO:0007669"/>
    <property type="project" value="TreeGrafter"/>
</dbReference>
<dbReference type="HOGENOM" id="CLU_033007_1_1_1"/>
<dbReference type="NCBIfam" id="TIGR00803">
    <property type="entry name" value="nst"/>
    <property type="match status" value="1"/>
</dbReference>
<keyword evidence="3" id="KW-0762">Sugar transport</keyword>
<dbReference type="GO" id="GO:0005462">
    <property type="term" value="F:UDP-N-acetylglucosamine transmembrane transporter activity"/>
    <property type="evidence" value="ECO:0007669"/>
    <property type="project" value="TreeGrafter"/>
</dbReference>
<dbReference type="RefSeq" id="XP_016217461.1">
    <property type="nucleotide sequence ID" value="XM_016354449.1"/>
</dbReference>
<evidence type="ECO:0000256" key="7">
    <source>
        <dbReference type="SAM" id="Phobius"/>
    </source>
</evidence>
<evidence type="ECO:0000256" key="2">
    <source>
        <dbReference type="ARBA" id="ARBA00022448"/>
    </source>
</evidence>
<dbReference type="GO" id="GO:0005789">
    <property type="term" value="C:endoplasmic reticulum membrane"/>
    <property type="evidence" value="ECO:0007669"/>
    <property type="project" value="TreeGrafter"/>
</dbReference>
<name>A0A0D1Z3Q3_9PEZI</name>
<evidence type="ECO:0000256" key="5">
    <source>
        <dbReference type="ARBA" id="ARBA00022989"/>
    </source>
</evidence>
<feature type="transmembrane region" description="Helical" evidence="7">
    <location>
        <begin position="124"/>
        <end position="146"/>
    </location>
</feature>
<feature type="transmembrane region" description="Helical" evidence="7">
    <location>
        <begin position="310"/>
        <end position="328"/>
    </location>
</feature>
<accession>A0A0D1Z3Q3</accession>
<evidence type="ECO:0008006" key="10">
    <source>
        <dbReference type="Google" id="ProtNLM"/>
    </source>
</evidence>
<dbReference type="EMBL" id="KN847532">
    <property type="protein sequence ID" value="KIW07592.1"/>
    <property type="molecule type" value="Genomic_DNA"/>
</dbReference>
<dbReference type="InParanoid" id="A0A0D1Z3Q3"/>
<feature type="transmembrane region" description="Helical" evidence="7">
    <location>
        <begin position="36"/>
        <end position="53"/>
    </location>
</feature>